<gene>
    <name evidence="3" type="ORF">COW36_09090</name>
</gene>
<proteinExistence type="predicted"/>
<dbReference type="Pfam" id="PF17289">
    <property type="entry name" value="Terminase_6C"/>
    <property type="match status" value="1"/>
</dbReference>
<evidence type="ECO:0000313" key="3">
    <source>
        <dbReference type="EMBL" id="PIW17376.1"/>
    </source>
</evidence>
<dbReference type="Proteomes" id="UP000231019">
    <property type="component" value="Unassembled WGS sequence"/>
</dbReference>
<evidence type="ECO:0000259" key="2">
    <source>
        <dbReference type="Pfam" id="PF17289"/>
    </source>
</evidence>
<dbReference type="Gene3D" id="3.30.420.240">
    <property type="match status" value="1"/>
</dbReference>
<protein>
    <submittedName>
        <fullName evidence="3">Terminase</fullName>
    </submittedName>
</protein>
<keyword evidence="1" id="KW-1188">Viral release from host cell</keyword>
<dbReference type="Pfam" id="PF03237">
    <property type="entry name" value="Terminase_6N"/>
    <property type="match status" value="1"/>
</dbReference>
<evidence type="ECO:0000256" key="1">
    <source>
        <dbReference type="ARBA" id="ARBA00022612"/>
    </source>
</evidence>
<dbReference type="AlphaFoldDB" id="A0A2M7G670"/>
<dbReference type="InterPro" id="IPR027417">
    <property type="entry name" value="P-loop_NTPase"/>
</dbReference>
<sequence length="428" mass="48422">MFARQTGKTFTTTLEATDDCMEAEATGRISRWTILSGSKAQAKEAIDTGVKLHLNAYRTVFEYLEQPFDEDIDELAYEVRFKGGSRIRAVAANPATARGKSDNIILDEFGFHKDNRAIWRALFPIISRRDLKLRVISTPNGMGDKFFEVMNSEKMGRVFSRHVIDIYQAVAQGLDRDIEELRDGMNDPDGWAQEFECRFIDAATAWLTFELIDACEDPLAGMPEEYQGGLCFVGMDFGRRRDLTTIYVLEDVEGVLWLREWVELERKPFREQLAELDRIFKTYRVVRAALDQTGMGEMPVEEAKAAHGSSRILGVLFQGPAKMEMATALKQRMEDRQLKLPKRSELRDDLHSVSKRVGPTGIPQISAPRINGSHADRFWALGLACMAASSAEMPDFNKIQTTGEFTQQESGLWLPTWGTVEGARYDGY</sequence>
<dbReference type="InterPro" id="IPR035421">
    <property type="entry name" value="Terminase_6C"/>
</dbReference>
<reference evidence="3 4" key="1">
    <citation type="submission" date="2017-09" db="EMBL/GenBank/DDBJ databases">
        <title>Depth-based differentiation of microbial function through sediment-hosted aquifers and enrichment of novel symbionts in the deep terrestrial subsurface.</title>
        <authorList>
            <person name="Probst A.J."/>
            <person name="Ladd B."/>
            <person name="Jarett J.K."/>
            <person name="Geller-Mcgrath D.E."/>
            <person name="Sieber C.M."/>
            <person name="Emerson J.B."/>
            <person name="Anantharaman K."/>
            <person name="Thomas B.C."/>
            <person name="Malmstrom R."/>
            <person name="Stieglmeier M."/>
            <person name="Klingl A."/>
            <person name="Woyke T."/>
            <person name="Ryan C.M."/>
            <person name="Banfield J.F."/>
        </authorList>
    </citation>
    <scope>NUCLEOTIDE SEQUENCE [LARGE SCALE GENOMIC DNA]</scope>
    <source>
        <strain evidence="3">CG17_big_fil_post_rev_8_21_14_2_50_48_46</strain>
    </source>
</reference>
<name>A0A2M7G670_9BACT</name>
<dbReference type="Gene3D" id="3.40.50.300">
    <property type="entry name" value="P-loop containing nucleotide triphosphate hydrolases"/>
    <property type="match status" value="1"/>
</dbReference>
<comment type="caution">
    <text evidence="3">The sequence shown here is derived from an EMBL/GenBank/DDBJ whole genome shotgun (WGS) entry which is preliminary data.</text>
</comment>
<feature type="domain" description="Terminase large subunit gp17-like C-terminal" evidence="2">
    <location>
        <begin position="233"/>
        <end position="387"/>
    </location>
</feature>
<accession>A0A2M7G670</accession>
<dbReference type="EMBL" id="PFFQ01000024">
    <property type="protein sequence ID" value="PIW17376.1"/>
    <property type="molecule type" value="Genomic_DNA"/>
</dbReference>
<evidence type="ECO:0000313" key="4">
    <source>
        <dbReference type="Proteomes" id="UP000231019"/>
    </source>
</evidence>
<organism evidence="3 4">
    <name type="scientific">bacterium (Candidatus Blackallbacteria) CG17_big_fil_post_rev_8_21_14_2_50_48_46</name>
    <dbReference type="NCBI Taxonomy" id="2014261"/>
    <lineage>
        <taxon>Bacteria</taxon>
        <taxon>Candidatus Blackallbacteria</taxon>
    </lineage>
</organism>